<feature type="domain" description="DUF4031" evidence="1">
    <location>
        <begin position="3"/>
        <end position="80"/>
    </location>
</feature>
<dbReference type="RefSeq" id="WP_080838293.1">
    <property type="nucleotide sequence ID" value="NZ_LT009757.1"/>
</dbReference>
<gene>
    <name evidence="2" type="ORF">AGR13a_Lc90087</name>
</gene>
<accession>A0ABM9VMU7</accession>
<reference evidence="2 3" key="1">
    <citation type="submission" date="2016-01" db="EMBL/GenBank/DDBJ databases">
        <authorList>
            <person name="Regsiter A."/>
            <person name="william w."/>
        </authorList>
    </citation>
    <scope>NUCLEOTIDE SEQUENCE [LARGE SCALE GENOMIC DNA]</scope>
    <source>
        <strain evidence="2 3">CFBP 6927</strain>
    </source>
</reference>
<name>A0ABM9VMU7_9HYPH</name>
<sequence>MAVYVDDVRHKFGNMVMCHLWADTDAELLAMVDKIGVQRKWIQGHKTLSFGKHRDASWVHFDIALSKKALSIAAGAILTDKFGPVVHTSRLKIAWGKANNRPDVVERAEAMIQSIEDLRTGLSAIAEDHDATKEQSYGKN</sequence>
<organism evidence="2 3">
    <name type="scientific">Agrobacterium genomosp. 13 str. CFBP 6927</name>
    <dbReference type="NCBI Taxonomy" id="1183428"/>
    <lineage>
        <taxon>Bacteria</taxon>
        <taxon>Pseudomonadati</taxon>
        <taxon>Pseudomonadota</taxon>
        <taxon>Alphaproteobacteria</taxon>
        <taxon>Hyphomicrobiales</taxon>
        <taxon>Rhizobiaceae</taxon>
        <taxon>Rhizobium/Agrobacterium group</taxon>
        <taxon>Agrobacterium</taxon>
        <taxon>Agrobacterium tumefaciens complex</taxon>
    </lineage>
</organism>
<protein>
    <recommendedName>
        <fullName evidence="1">DUF4031 domain-containing protein</fullName>
    </recommendedName>
</protein>
<evidence type="ECO:0000259" key="1">
    <source>
        <dbReference type="Pfam" id="PF13223"/>
    </source>
</evidence>
<dbReference type="EMBL" id="FBWH01000048">
    <property type="protein sequence ID" value="CUX63644.1"/>
    <property type="molecule type" value="Genomic_DNA"/>
</dbReference>
<evidence type="ECO:0000313" key="2">
    <source>
        <dbReference type="EMBL" id="CUX63644.1"/>
    </source>
</evidence>
<comment type="caution">
    <text evidence="2">The sequence shown here is derived from an EMBL/GenBank/DDBJ whole genome shotgun (WGS) entry which is preliminary data.</text>
</comment>
<dbReference type="InterPro" id="IPR025109">
    <property type="entry name" value="DUF4031"/>
</dbReference>
<proteinExistence type="predicted"/>
<evidence type="ECO:0000313" key="3">
    <source>
        <dbReference type="Proteomes" id="UP000191812"/>
    </source>
</evidence>
<dbReference type="Pfam" id="PF13223">
    <property type="entry name" value="DUF4031"/>
    <property type="match status" value="1"/>
</dbReference>
<dbReference type="Proteomes" id="UP000191812">
    <property type="component" value="Unassembled WGS sequence"/>
</dbReference>
<keyword evidence="3" id="KW-1185">Reference proteome</keyword>